<proteinExistence type="predicted"/>
<dbReference type="eggNOG" id="ENOG5032TJR">
    <property type="taxonomic scope" value="Bacteria"/>
</dbReference>
<protein>
    <submittedName>
        <fullName evidence="1">Uncharacterized protein</fullName>
    </submittedName>
</protein>
<evidence type="ECO:0000313" key="2">
    <source>
        <dbReference type="Proteomes" id="UP000002743"/>
    </source>
</evidence>
<dbReference type="HOGENOM" id="CLU_105757_0_0_4"/>
<reference evidence="1 2" key="2">
    <citation type="journal article" date="2011" name="J. Bacteriol.">
        <title>Genomes of three methylotrophs from a single niche uncover genetic and metabolic divergence of Methylophilaceae.</title>
        <authorList>
            <person name="Lapidus A."/>
            <person name="Clum A."/>
            <person name="Labutti K."/>
            <person name="Kaluzhnaya M.G."/>
            <person name="Lim S."/>
            <person name="Beck D.A."/>
            <person name="Glavina Del Rio T."/>
            <person name="Nolan M."/>
            <person name="Mavromatis K."/>
            <person name="Huntemann M."/>
            <person name="Lucas S."/>
            <person name="Lidstrom M.E."/>
            <person name="Ivanova N."/>
            <person name="Chistoserdova L."/>
        </authorList>
    </citation>
    <scope>NUCLEOTIDE SEQUENCE [LARGE SCALE GENOMIC DNA]</scope>
    <source>
        <strain evidence="1 2">SIP3-4</strain>
    </source>
</reference>
<dbReference type="KEGG" id="mei:Msip34_1635"/>
<evidence type="ECO:0000313" key="1">
    <source>
        <dbReference type="EMBL" id="ACT50880.1"/>
    </source>
</evidence>
<keyword evidence="2" id="KW-1185">Reference proteome</keyword>
<gene>
    <name evidence="1" type="ordered locus">Msip34_1635</name>
</gene>
<dbReference type="OrthoDB" id="9115108at2"/>
<dbReference type="RefSeq" id="WP_015830295.1">
    <property type="nucleotide sequence ID" value="NC_012969.1"/>
</dbReference>
<name>C6XEA5_METGS</name>
<dbReference type="AlphaFoldDB" id="C6XEA5"/>
<sequence length="204" mass="22319">MNDKALFESTHQALTFAFNMRPQSAMGIYKLGDIEAWQKAGDGKGLGGLNGAAQSGMILAMVDRMDNRMHSQLIVAKFAPHTNPCTCKSPCCIGYRHNPAYLHALMYIADEIGPRALSGMTSNTYGLRRDLVHKHFGLLTTIQKIAEDNGVHRDTVAAAWAKVNKYLKDEAHHADCQITDVLQQAGIVASIEVEGERVQDGLPV</sequence>
<reference evidence="2" key="1">
    <citation type="submission" date="2009-07" db="EMBL/GenBank/DDBJ databases">
        <title>Complete sequence of chromosome of Methylovorus sp. SIP3-4.</title>
        <authorList>
            <person name="Lucas S."/>
            <person name="Copeland A."/>
            <person name="Lapidus A."/>
            <person name="Glavina del Rio T."/>
            <person name="Tice H."/>
            <person name="Bruce D."/>
            <person name="Goodwin L."/>
            <person name="Pitluck S."/>
            <person name="Clum A."/>
            <person name="Larimer F."/>
            <person name="Land M."/>
            <person name="Hauser L."/>
            <person name="Kyrpides N."/>
            <person name="Mikhailova N."/>
            <person name="Kayluzhnaya M."/>
            <person name="Chistoserdova L."/>
        </authorList>
    </citation>
    <scope>NUCLEOTIDE SEQUENCE [LARGE SCALE GENOMIC DNA]</scope>
    <source>
        <strain evidence="2">SIP3-4</strain>
    </source>
</reference>
<dbReference type="EMBL" id="CP001674">
    <property type="protein sequence ID" value="ACT50880.1"/>
    <property type="molecule type" value="Genomic_DNA"/>
</dbReference>
<dbReference type="Proteomes" id="UP000002743">
    <property type="component" value="Chromosome"/>
</dbReference>
<accession>C6XEA5</accession>
<organism evidence="1 2">
    <name type="scientific">Methylovorus glucosotrophus (strain SIP3-4)</name>
    <dbReference type="NCBI Taxonomy" id="582744"/>
    <lineage>
        <taxon>Bacteria</taxon>
        <taxon>Pseudomonadati</taxon>
        <taxon>Pseudomonadota</taxon>
        <taxon>Betaproteobacteria</taxon>
        <taxon>Nitrosomonadales</taxon>
        <taxon>Methylophilaceae</taxon>
        <taxon>Methylovorus</taxon>
    </lineage>
</organism>
<dbReference type="STRING" id="582744.Msip34_1635"/>